<organism evidence="1 2">
    <name type="scientific">Arthrobacter alpinus</name>
    <dbReference type="NCBI Taxonomy" id="656366"/>
    <lineage>
        <taxon>Bacteria</taxon>
        <taxon>Bacillati</taxon>
        <taxon>Actinomycetota</taxon>
        <taxon>Actinomycetes</taxon>
        <taxon>Micrococcales</taxon>
        <taxon>Micrococcaceae</taxon>
        <taxon>Arthrobacter</taxon>
    </lineage>
</organism>
<sequence length="459" mass="49078">MKGDFSRDTFDPDNHYSRVLMQQGRVHLDADFNEQAAIAAHYRRLLTRDLIGPEGGPLDNAGFAVIADAAGAKALGKQLLPGDFVIGAGRYYVDGLLCENPGPLLYSEQPGYPFDAATTKEALAALEGFIIYLDVWERHICAVEDPRIAEVALGGPDTTTRAQLTWQVRVLLPQPDGGNGGVTTLEQLLGRNVPQLAARAEPPAGSNDPCTVDPAARYRGLENQLYRLEVHTPGRAGAGATFKWSRDNGSVLFPLAEIPVMDAVAKTTTVMLSSLGRDPDLGLVVGGWVELVDDNSTLRHDAGALLRVHSVDHDTFSAVLEGVADPRVGQDRRLHPYLRRWDHDGDPAAGGAVAVVESSAVPGTWLDLEDGVQVFFPGAADGNAAQYRTGDHWLIPARTATGDVEWPRVGTEASLNPQPLPPKGELHAYAGLAGVSPDPAGGPQPVFTDSRKFFGPLAM</sequence>
<dbReference type="EMBL" id="CP013200">
    <property type="protein sequence ID" value="ALO67438.1"/>
    <property type="molecule type" value="Genomic_DNA"/>
</dbReference>
<name>A0A0S2M1C5_9MICC</name>
<reference evidence="1 2" key="2">
    <citation type="journal article" date="2016" name="J. Biotechnol.">
        <title>Complete genome sequence of Arthrobacter alpinus ERGS4:06, a yellow pigmented bacterium tolerant to cold and radiations isolated from Sikkim Himalaya.</title>
        <authorList>
            <person name="Kumar R."/>
            <person name="Singh D."/>
            <person name="Swarnkar M.K."/>
            <person name="Singh A.K."/>
            <person name="Kumar S."/>
        </authorList>
    </citation>
    <scope>NUCLEOTIDE SEQUENCE [LARGE SCALE GENOMIC DNA]</scope>
    <source>
        <strain evidence="1 2">ERGS4:06</strain>
    </source>
</reference>
<reference evidence="2" key="1">
    <citation type="submission" date="2015-11" db="EMBL/GenBank/DDBJ databases">
        <authorList>
            <person name="Kumar R."/>
            <person name="Singh D."/>
            <person name="Swarnkar M.K."/>
            <person name="Singh A.K."/>
            <person name="Kumar S."/>
        </authorList>
    </citation>
    <scope>NUCLEOTIDE SEQUENCE [LARGE SCALE GENOMIC DNA]</scope>
    <source>
        <strain evidence="2">ERGS4:06</strain>
    </source>
</reference>
<dbReference type="Pfam" id="PF20129">
    <property type="entry name" value="DUF6519"/>
    <property type="match status" value="2"/>
</dbReference>
<dbReference type="InterPro" id="IPR045392">
    <property type="entry name" value="DUF6519"/>
</dbReference>
<gene>
    <name evidence="1" type="ORF">AS189_14265</name>
</gene>
<dbReference type="AlphaFoldDB" id="A0A0S2M1C5"/>
<dbReference type="Proteomes" id="UP000059574">
    <property type="component" value="Chromosome"/>
</dbReference>
<proteinExistence type="predicted"/>
<evidence type="ECO:0000313" key="2">
    <source>
        <dbReference type="Proteomes" id="UP000059574"/>
    </source>
</evidence>
<accession>A0A0S2M1C5</accession>
<dbReference type="OrthoDB" id="134981at2"/>
<protein>
    <submittedName>
        <fullName evidence="1">Uncharacterized protein</fullName>
    </submittedName>
</protein>
<evidence type="ECO:0000313" key="1">
    <source>
        <dbReference type="EMBL" id="ALO67438.1"/>
    </source>
</evidence>
<dbReference type="RefSeq" id="WP_062290277.1">
    <property type="nucleotide sequence ID" value="NZ_CP013200.1"/>
</dbReference>